<keyword evidence="2" id="KW-1185">Reference proteome</keyword>
<protein>
    <submittedName>
        <fullName evidence="1">Uncharacterized protein</fullName>
    </submittedName>
</protein>
<dbReference type="RefSeq" id="WP_207164747.1">
    <property type="nucleotide sequence ID" value="NZ_CP071382.1"/>
</dbReference>
<sequence length="311" mass="35339">MAFKLIFDEATMENLIPKLSGHPIYAAPGGGLFTPGIVDILGEEGISDRWQPGNDLTRQLVLGAEACRDVLFYINQFLDQKTRRRAINRMAVPVCSMIDVVLQLLTVTNHEGARKIRDNSWPPQDRDTYQKVARRLRKNKAHRSLRKVRNKIAAHLDSDIFTDRTTRLTHDDILAPLGDCLVLLMLSINYPSELFCWIRPVGLLEDKQHLVVETMYSYPLCVRWISDLEGHVKDVDSMMIAADPRHELQEPIMETVGTYNSLIKAVNSHLPPIYMIPTKDLLHGELREPATSSSEVKAVEPSQEKLILLLR</sequence>
<dbReference type="Proteomes" id="UP000663651">
    <property type="component" value="Chromosome"/>
</dbReference>
<evidence type="ECO:0000313" key="2">
    <source>
        <dbReference type="Proteomes" id="UP000663651"/>
    </source>
</evidence>
<reference evidence="1 2" key="1">
    <citation type="submission" date="2021-03" db="EMBL/GenBank/DDBJ databases">
        <title>Geobacter metallireducens gen. nov. sp. nov., a microorganism capable of coupling the complete oxidation of organic compounds to the reduction of iron and other metals.</title>
        <authorList>
            <person name="Li Y."/>
        </authorList>
    </citation>
    <scope>NUCLEOTIDE SEQUENCE [LARGE SCALE GENOMIC DNA]</scope>
    <source>
        <strain evidence="1 2">Jerry-YX</strain>
    </source>
</reference>
<organism evidence="1 2">
    <name type="scientific">Geobacter benzoatilyticus</name>
    <dbReference type="NCBI Taxonomy" id="2815309"/>
    <lineage>
        <taxon>Bacteria</taxon>
        <taxon>Pseudomonadati</taxon>
        <taxon>Thermodesulfobacteriota</taxon>
        <taxon>Desulfuromonadia</taxon>
        <taxon>Geobacterales</taxon>
        <taxon>Geobacteraceae</taxon>
        <taxon>Geobacter</taxon>
    </lineage>
</organism>
<gene>
    <name evidence="1" type="ORF">JZM60_06765</name>
</gene>
<proteinExistence type="predicted"/>
<name>A0ABX7Q689_9BACT</name>
<evidence type="ECO:0000313" key="1">
    <source>
        <dbReference type="EMBL" id="QSV46961.1"/>
    </source>
</evidence>
<accession>A0ABX7Q689</accession>
<dbReference type="EMBL" id="CP071382">
    <property type="protein sequence ID" value="QSV46961.1"/>
    <property type="molecule type" value="Genomic_DNA"/>
</dbReference>